<gene>
    <name evidence="1" type="ORF">LCGC14_2283680</name>
</gene>
<evidence type="ECO:0000313" key="1">
    <source>
        <dbReference type="EMBL" id="KKL52614.1"/>
    </source>
</evidence>
<name>A0A0F9CTR9_9ZZZZ</name>
<sequence>MFYPRYNYSKGLIRPAQKRVAAVSRTRSPRRRQANLGSGGALGGLMGAGGGFMQSYSPVYERAEDPTLAEEFLPTDTQTQNKIFRNIIMYDPIAGPATEYWRDLAFSKHVRLGGIKDDKILQFYQDAIEASNIEHWMPWLLNDYLTFGRFVMNMDFDERKGYWTQIIIHDLDYVEIRVPPFPSEDPIINIQPNQEHRDWAVSRDPRVVEQREKYDPEIIKLMALGNPYPLPAEHTMFMPRRAYATDYYGTSYLTRIIPFKIMEKALIDSEIAAARRRAGPVWVITVPENYEADEIQEIIDQFFAVEEDAVGGKVAVRDGVSVMPIGDVQLLLFQPSSDSDAQMGVVDAPEAAGEIVLAGELHA</sequence>
<dbReference type="AlphaFoldDB" id="A0A0F9CTR9"/>
<protein>
    <submittedName>
        <fullName evidence="1">Uncharacterized protein</fullName>
    </submittedName>
</protein>
<feature type="non-terminal residue" evidence="1">
    <location>
        <position position="363"/>
    </location>
</feature>
<comment type="caution">
    <text evidence="1">The sequence shown here is derived from an EMBL/GenBank/DDBJ whole genome shotgun (WGS) entry which is preliminary data.</text>
</comment>
<accession>A0A0F9CTR9</accession>
<organism evidence="1">
    <name type="scientific">marine sediment metagenome</name>
    <dbReference type="NCBI Taxonomy" id="412755"/>
    <lineage>
        <taxon>unclassified sequences</taxon>
        <taxon>metagenomes</taxon>
        <taxon>ecological metagenomes</taxon>
    </lineage>
</organism>
<reference evidence="1" key="1">
    <citation type="journal article" date="2015" name="Nature">
        <title>Complex archaea that bridge the gap between prokaryotes and eukaryotes.</title>
        <authorList>
            <person name="Spang A."/>
            <person name="Saw J.H."/>
            <person name="Jorgensen S.L."/>
            <person name="Zaremba-Niedzwiedzka K."/>
            <person name="Martijn J."/>
            <person name="Lind A.E."/>
            <person name="van Eijk R."/>
            <person name="Schleper C."/>
            <person name="Guy L."/>
            <person name="Ettema T.J."/>
        </authorList>
    </citation>
    <scope>NUCLEOTIDE SEQUENCE</scope>
</reference>
<proteinExistence type="predicted"/>
<dbReference type="EMBL" id="LAZR01031829">
    <property type="protein sequence ID" value="KKL52614.1"/>
    <property type="molecule type" value="Genomic_DNA"/>
</dbReference>